<dbReference type="PANTHER" id="PTHR30480">
    <property type="entry name" value="BETA-HEXOSAMINIDASE-RELATED"/>
    <property type="match status" value="1"/>
</dbReference>
<evidence type="ECO:0000256" key="6">
    <source>
        <dbReference type="RuleBase" id="RU361161"/>
    </source>
</evidence>
<dbReference type="Gene3D" id="3.20.20.300">
    <property type="entry name" value="Glycoside hydrolase, family 3, N-terminal domain"/>
    <property type="match status" value="1"/>
</dbReference>
<sequence>MAKRLHLIGLVAALLAAVATPASAAGEPRMTLEEKVGQLFVTYAYGATADTTDPAHVAANRKELGVDNAKQLIEKYHLGGVIYFAWAGNTANPAQTAGLSNGLQSASRLPLLISTDQEHGVVYRVGEPATQFPGNMTLGAARDPGLARTAAGIAGRELRAMGINQNYAPDADVNVNPLNPVIGARSFAEDPQLAARLTAAQVDGYQGGGVAATAKHFPGHGDTAVDSHTGIPVITHTREQWEELDAPPFRTAIGSGIDSIMTGHLVVPALDPSGDPATLSKPIITGLLRERLGYRGVVVTDSLGMAGVRQKYGDARVPVLALKAGVDQLLKPPNIDLAYNAVLKAVRDGELTEARIDESVRRILKLKRDRGLFKNRYVDPKPVVGVPSSLRAAQDVADHGTTVLRNSVLPLREKPAKVLVTGWGTTAEPAPAKLGQALVGRGAATTVLPTGAKPTQVQIDAAVAAATDLNVVVTNNASAEQQRLVKALQDTGKRVVVVGVREPYEVASLPGVTYLATYSYARPALESAVRVIYGEVGPRGKLPVTVPGHFPFGHGLAWRV</sequence>
<feature type="chain" id="PRO_5046122936" description="beta-N-acetylhexosaminidase" evidence="7">
    <location>
        <begin position="25"/>
        <end position="560"/>
    </location>
</feature>
<dbReference type="PRINTS" id="PR00133">
    <property type="entry name" value="GLHYDRLASE3"/>
</dbReference>
<dbReference type="RefSeq" id="WP_377855227.1">
    <property type="nucleotide sequence ID" value="NZ_JBHLZU010000018.1"/>
</dbReference>
<comment type="catalytic activity">
    <reaction evidence="1">
        <text>Hydrolysis of terminal non-reducing N-acetyl-D-hexosamine residues in N-acetyl-beta-D-hexosaminides.</text>
        <dbReference type="EC" id="3.2.1.52"/>
    </reaction>
</comment>
<keyword evidence="11" id="KW-1185">Reference proteome</keyword>
<proteinExistence type="inferred from homology"/>
<organism evidence="10 11">
    <name type="scientific">Allokutzneria oryzae</name>
    <dbReference type="NCBI Taxonomy" id="1378989"/>
    <lineage>
        <taxon>Bacteria</taxon>
        <taxon>Bacillati</taxon>
        <taxon>Actinomycetota</taxon>
        <taxon>Actinomycetes</taxon>
        <taxon>Pseudonocardiales</taxon>
        <taxon>Pseudonocardiaceae</taxon>
        <taxon>Allokutzneria</taxon>
    </lineage>
</organism>
<evidence type="ECO:0000256" key="5">
    <source>
        <dbReference type="ARBA" id="ARBA00023295"/>
    </source>
</evidence>
<dbReference type="InterPro" id="IPR050226">
    <property type="entry name" value="NagZ_Beta-hexosaminidase"/>
</dbReference>
<gene>
    <name evidence="10" type="ORF">ACFFQA_22030</name>
</gene>
<dbReference type="SUPFAM" id="SSF51445">
    <property type="entry name" value="(Trans)glycosidases"/>
    <property type="match status" value="1"/>
</dbReference>
<dbReference type="Proteomes" id="UP001589693">
    <property type="component" value="Unassembled WGS sequence"/>
</dbReference>
<dbReference type="InterPro" id="IPR017853">
    <property type="entry name" value="GH"/>
</dbReference>
<feature type="domain" description="Glycoside hydrolase family 3 C-terminal" evidence="9">
    <location>
        <begin position="402"/>
        <end position="548"/>
    </location>
</feature>
<dbReference type="PANTHER" id="PTHR30480:SF13">
    <property type="entry name" value="BETA-HEXOSAMINIDASE"/>
    <property type="match status" value="1"/>
</dbReference>
<feature type="domain" description="Glycoside hydrolase family 3 N-terminal" evidence="8">
    <location>
        <begin position="31"/>
        <end position="366"/>
    </location>
</feature>
<comment type="similarity">
    <text evidence="2 6">Belongs to the glycosyl hydrolase 3 family.</text>
</comment>
<dbReference type="InterPro" id="IPR002772">
    <property type="entry name" value="Glyco_hydro_3_C"/>
</dbReference>
<dbReference type="EC" id="3.2.1.52" evidence="3"/>
<accession>A0ABV6A0E3</accession>
<evidence type="ECO:0000256" key="2">
    <source>
        <dbReference type="ARBA" id="ARBA00005336"/>
    </source>
</evidence>
<reference evidence="10 11" key="1">
    <citation type="submission" date="2024-09" db="EMBL/GenBank/DDBJ databases">
        <authorList>
            <person name="Sun Q."/>
            <person name="Mori K."/>
        </authorList>
    </citation>
    <scope>NUCLEOTIDE SEQUENCE [LARGE SCALE GENOMIC DNA]</scope>
    <source>
        <strain evidence="10 11">TBRC 7907</strain>
    </source>
</reference>
<evidence type="ECO:0000256" key="1">
    <source>
        <dbReference type="ARBA" id="ARBA00001231"/>
    </source>
</evidence>
<dbReference type="Pfam" id="PF01915">
    <property type="entry name" value="Glyco_hydro_3_C"/>
    <property type="match status" value="1"/>
</dbReference>
<evidence type="ECO:0000256" key="7">
    <source>
        <dbReference type="SAM" id="SignalP"/>
    </source>
</evidence>
<keyword evidence="4 6" id="KW-0378">Hydrolase</keyword>
<dbReference type="Pfam" id="PF00933">
    <property type="entry name" value="Glyco_hydro_3"/>
    <property type="match status" value="1"/>
</dbReference>
<feature type="signal peptide" evidence="7">
    <location>
        <begin position="1"/>
        <end position="24"/>
    </location>
</feature>
<protein>
    <recommendedName>
        <fullName evidence="3">beta-N-acetylhexosaminidase</fullName>
        <ecNumber evidence="3">3.2.1.52</ecNumber>
    </recommendedName>
</protein>
<name>A0ABV6A0E3_9PSEU</name>
<dbReference type="PROSITE" id="PS00775">
    <property type="entry name" value="GLYCOSYL_HYDROL_F3"/>
    <property type="match status" value="1"/>
</dbReference>
<keyword evidence="7" id="KW-0732">Signal</keyword>
<dbReference type="InterPro" id="IPR036881">
    <property type="entry name" value="Glyco_hydro_3_C_sf"/>
</dbReference>
<dbReference type="GO" id="GO:0016798">
    <property type="term" value="F:hydrolase activity, acting on glycosyl bonds"/>
    <property type="evidence" value="ECO:0007669"/>
    <property type="project" value="UniProtKB-KW"/>
</dbReference>
<evidence type="ECO:0000313" key="11">
    <source>
        <dbReference type="Proteomes" id="UP001589693"/>
    </source>
</evidence>
<dbReference type="Gene3D" id="3.40.50.1700">
    <property type="entry name" value="Glycoside hydrolase family 3 C-terminal domain"/>
    <property type="match status" value="1"/>
</dbReference>
<comment type="caution">
    <text evidence="10">The sequence shown here is derived from an EMBL/GenBank/DDBJ whole genome shotgun (WGS) entry which is preliminary data.</text>
</comment>
<evidence type="ECO:0000313" key="10">
    <source>
        <dbReference type="EMBL" id="MFB9906620.1"/>
    </source>
</evidence>
<evidence type="ECO:0000259" key="8">
    <source>
        <dbReference type="Pfam" id="PF00933"/>
    </source>
</evidence>
<dbReference type="InterPro" id="IPR019800">
    <property type="entry name" value="Glyco_hydro_3_AS"/>
</dbReference>
<dbReference type="InterPro" id="IPR036962">
    <property type="entry name" value="Glyco_hydro_3_N_sf"/>
</dbReference>
<evidence type="ECO:0000256" key="4">
    <source>
        <dbReference type="ARBA" id="ARBA00022801"/>
    </source>
</evidence>
<dbReference type="SUPFAM" id="SSF52279">
    <property type="entry name" value="Beta-D-glucan exohydrolase, C-terminal domain"/>
    <property type="match status" value="1"/>
</dbReference>
<keyword evidence="5 6" id="KW-0326">Glycosidase</keyword>
<dbReference type="InterPro" id="IPR001764">
    <property type="entry name" value="Glyco_hydro_3_N"/>
</dbReference>
<dbReference type="EMBL" id="JBHLZU010000018">
    <property type="protein sequence ID" value="MFB9906620.1"/>
    <property type="molecule type" value="Genomic_DNA"/>
</dbReference>
<evidence type="ECO:0000259" key="9">
    <source>
        <dbReference type="Pfam" id="PF01915"/>
    </source>
</evidence>
<evidence type="ECO:0000256" key="3">
    <source>
        <dbReference type="ARBA" id="ARBA00012663"/>
    </source>
</evidence>